<dbReference type="EMBL" id="JBBPBM010000028">
    <property type="protein sequence ID" value="KAK8538094.1"/>
    <property type="molecule type" value="Genomic_DNA"/>
</dbReference>
<feature type="coiled-coil region" evidence="1">
    <location>
        <begin position="126"/>
        <end position="164"/>
    </location>
</feature>
<keyword evidence="4" id="KW-1185">Reference proteome</keyword>
<proteinExistence type="predicted"/>
<comment type="caution">
    <text evidence="3">The sequence shown here is derived from an EMBL/GenBank/DDBJ whole genome shotgun (WGS) entry which is preliminary data.</text>
</comment>
<dbReference type="PANTHER" id="PTHR47587">
    <property type="entry name" value="OS05G0103500 PROTEIN"/>
    <property type="match status" value="1"/>
</dbReference>
<feature type="compositionally biased region" description="Polar residues" evidence="2">
    <location>
        <begin position="96"/>
        <end position="105"/>
    </location>
</feature>
<keyword evidence="1" id="KW-0175">Coiled coil</keyword>
<evidence type="ECO:0000256" key="2">
    <source>
        <dbReference type="SAM" id="MobiDB-lite"/>
    </source>
</evidence>
<sequence length="220" mass="24709">MVDGDGDSNALPMSNDDFGCLVFTRLQKLSGISSWIGCNMGDFSIQISSGLINRLAQDDVKLKKRTKKTKRRVPREPPQPETKVDQKQISDDSEQQKGTTGTTWSVPPPIYLPINQLPPYSASTELDAIRSVVKDSENVVEKLRKQEQNMVQEVTQKAKDLHEKEFKIPEPKPMPCSVERNAWTACYKENANDLIKCASLAQNFADCARRVRQIAKTADK</sequence>
<feature type="compositionally biased region" description="Basic residues" evidence="2">
    <location>
        <begin position="63"/>
        <end position="73"/>
    </location>
</feature>
<gene>
    <name evidence="3" type="ORF">V6N12_044232</name>
</gene>
<feature type="region of interest" description="Disordered" evidence="2">
    <location>
        <begin position="63"/>
        <end position="106"/>
    </location>
</feature>
<protein>
    <submittedName>
        <fullName evidence="3">Uncharacterized protein</fullName>
    </submittedName>
</protein>
<organism evidence="3 4">
    <name type="scientific">Hibiscus sabdariffa</name>
    <name type="common">roselle</name>
    <dbReference type="NCBI Taxonomy" id="183260"/>
    <lineage>
        <taxon>Eukaryota</taxon>
        <taxon>Viridiplantae</taxon>
        <taxon>Streptophyta</taxon>
        <taxon>Embryophyta</taxon>
        <taxon>Tracheophyta</taxon>
        <taxon>Spermatophyta</taxon>
        <taxon>Magnoliopsida</taxon>
        <taxon>eudicotyledons</taxon>
        <taxon>Gunneridae</taxon>
        <taxon>Pentapetalae</taxon>
        <taxon>rosids</taxon>
        <taxon>malvids</taxon>
        <taxon>Malvales</taxon>
        <taxon>Malvaceae</taxon>
        <taxon>Malvoideae</taxon>
        <taxon>Hibiscus</taxon>
    </lineage>
</organism>
<evidence type="ECO:0000313" key="4">
    <source>
        <dbReference type="Proteomes" id="UP001472677"/>
    </source>
</evidence>
<accession>A0ABR2DGM9</accession>
<name>A0ABR2DGM9_9ROSI</name>
<dbReference type="PANTHER" id="PTHR47587:SF2">
    <property type="entry name" value="OS05G0103500 PROTEIN"/>
    <property type="match status" value="1"/>
</dbReference>
<evidence type="ECO:0000313" key="3">
    <source>
        <dbReference type="EMBL" id="KAK8538094.1"/>
    </source>
</evidence>
<dbReference type="PROSITE" id="PS51808">
    <property type="entry name" value="CHCH"/>
    <property type="match status" value="1"/>
</dbReference>
<evidence type="ECO:0000256" key="1">
    <source>
        <dbReference type="SAM" id="Coils"/>
    </source>
</evidence>
<reference evidence="3 4" key="1">
    <citation type="journal article" date="2024" name="G3 (Bethesda)">
        <title>Genome assembly of Hibiscus sabdariffa L. provides insights into metabolisms of medicinal natural products.</title>
        <authorList>
            <person name="Kim T."/>
        </authorList>
    </citation>
    <scope>NUCLEOTIDE SEQUENCE [LARGE SCALE GENOMIC DNA]</scope>
    <source>
        <strain evidence="3">TK-2024</strain>
        <tissue evidence="3">Old leaves</tissue>
    </source>
</reference>
<dbReference type="Proteomes" id="UP001472677">
    <property type="component" value="Unassembled WGS sequence"/>
</dbReference>